<dbReference type="InterPro" id="IPR024455">
    <property type="entry name" value="Phage_capsid"/>
</dbReference>
<name>A0ABT1RY85_9FIRM</name>
<dbReference type="Proteomes" id="UP001524473">
    <property type="component" value="Unassembled WGS sequence"/>
</dbReference>
<dbReference type="Pfam" id="PF05065">
    <property type="entry name" value="Phage_capsid"/>
    <property type="match status" value="1"/>
</dbReference>
<proteinExistence type="predicted"/>
<evidence type="ECO:0000259" key="2">
    <source>
        <dbReference type="Pfam" id="PF05065"/>
    </source>
</evidence>
<keyword evidence="4" id="KW-1185">Reference proteome</keyword>
<dbReference type="EMBL" id="JANFZH010000012">
    <property type="protein sequence ID" value="MCQ4839654.1"/>
    <property type="molecule type" value="Genomic_DNA"/>
</dbReference>
<dbReference type="Gene3D" id="3.30.2400.10">
    <property type="entry name" value="Major capsid protein gp5"/>
    <property type="match status" value="1"/>
</dbReference>
<organism evidence="3 4">
    <name type="scientific">Neglectibacter timonensis</name>
    <dbReference type="NCBI Taxonomy" id="1776382"/>
    <lineage>
        <taxon>Bacteria</taxon>
        <taxon>Bacillati</taxon>
        <taxon>Bacillota</taxon>
        <taxon>Clostridia</taxon>
        <taxon>Eubacteriales</taxon>
        <taxon>Oscillospiraceae</taxon>
        <taxon>Neglectibacter</taxon>
    </lineage>
</organism>
<dbReference type="GeneID" id="90532162"/>
<protein>
    <submittedName>
        <fullName evidence="3">Phage major capsid protein</fullName>
    </submittedName>
</protein>
<reference evidence="3 4" key="1">
    <citation type="submission" date="2022-06" db="EMBL/GenBank/DDBJ databases">
        <title>Isolation of gut microbiota from human fecal samples.</title>
        <authorList>
            <person name="Pamer E.G."/>
            <person name="Barat B."/>
            <person name="Waligurski E."/>
            <person name="Medina S."/>
            <person name="Paddock L."/>
            <person name="Mostad J."/>
        </authorList>
    </citation>
    <scope>NUCLEOTIDE SEQUENCE [LARGE SCALE GENOMIC DNA]</scope>
    <source>
        <strain evidence="3 4">DFI.9.73</strain>
    </source>
</reference>
<sequence>MKTYTEMLPHIEGNDYETHFWNAIRGKQGHKEHLVKGIDTATGAFTLTTKGQEKYMAAIKQEGLFRSLATDIQVYDHVYNIKTVEGDDVAVWVPEGGTIPITDGMADFSDIALASHKLAVFLKLEDALIRDPYFKVENYLVKRLAKNFGRAEDNGFINGTGENMPTGILAETGGAEVGVTTSALTYDDVVKLFFSVKPEYRKNGIWIMNDETALALRTLKDNAGQPIWNQSNDTILGHKVCISEFMPIAESGSKPIAFGDFSYYWIVSRRPVSVRTLTEQFAMVDCVGYLAYEFLDGKLVRPEAIKVMQMTA</sequence>
<dbReference type="SUPFAM" id="SSF56563">
    <property type="entry name" value="Major capsid protein gp5"/>
    <property type="match status" value="1"/>
</dbReference>
<gene>
    <name evidence="3" type="ORF">NE695_06980</name>
</gene>
<comment type="caution">
    <text evidence="3">The sequence shown here is derived from an EMBL/GenBank/DDBJ whole genome shotgun (WGS) entry which is preliminary data.</text>
</comment>
<feature type="domain" description="Phage capsid-like C-terminal" evidence="2">
    <location>
        <begin position="43"/>
        <end position="309"/>
    </location>
</feature>
<evidence type="ECO:0000256" key="1">
    <source>
        <dbReference type="ARBA" id="ARBA00004328"/>
    </source>
</evidence>
<comment type="subcellular location">
    <subcellularLocation>
        <location evidence="1">Virion</location>
    </subcellularLocation>
</comment>
<evidence type="ECO:0000313" key="3">
    <source>
        <dbReference type="EMBL" id="MCQ4839654.1"/>
    </source>
</evidence>
<dbReference type="NCBIfam" id="TIGR01554">
    <property type="entry name" value="major_cap_HK97"/>
    <property type="match status" value="1"/>
</dbReference>
<dbReference type="RefSeq" id="WP_082942149.1">
    <property type="nucleotide sequence ID" value="NZ_CABKVV010000013.1"/>
</dbReference>
<accession>A0ABT1RY85</accession>
<evidence type="ECO:0000313" key="4">
    <source>
        <dbReference type="Proteomes" id="UP001524473"/>
    </source>
</evidence>
<dbReference type="InterPro" id="IPR054612">
    <property type="entry name" value="Phage_capsid-like_C"/>
</dbReference>